<dbReference type="EMBL" id="JAPDRQ010000135">
    <property type="protein sequence ID" value="KAJ9653985.1"/>
    <property type="molecule type" value="Genomic_DNA"/>
</dbReference>
<reference evidence="1" key="1">
    <citation type="submission" date="2022-10" db="EMBL/GenBank/DDBJ databases">
        <title>Culturing micro-colonial fungi from biological soil crusts in the Mojave desert and describing Neophaeococcomyces mojavensis, and introducing the new genera and species Taxawa tesnikishii.</title>
        <authorList>
            <person name="Kurbessoian T."/>
            <person name="Stajich J.E."/>
        </authorList>
    </citation>
    <scope>NUCLEOTIDE SEQUENCE</scope>
    <source>
        <strain evidence="1">JES_112</strain>
    </source>
</reference>
<gene>
    <name evidence="1" type="primary">SYP1</name>
    <name evidence="1" type="ORF">H2198_006904</name>
</gene>
<proteinExistence type="predicted"/>
<name>A0ACC3A1I6_9EURO</name>
<accession>A0ACC3A1I6</accession>
<keyword evidence="2" id="KW-1185">Reference proteome</keyword>
<dbReference type="Proteomes" id="UP001172386">
    <property type="component" value="Unassembled WGS sequence"/>
</dbReference>
<comment type="caution">
    <text evidence="1">The sequence shown here is derived from an EMBL/GenBank/DDBJ whole genome shotgun (WGS) entry which is preliminary data.</text>
</comment>
<organism evidence="1 2">
    <name type="scientific">Neophaeococcomyces mojaviensis</name>
    <dbReference type="NCBI Taxonomy" id="3383035"/>
    <lineage>
        <taxon>Eukaryota</taxon>
        <taxon>Fungi</taxon>
        <taxon>Dikarya</taxon>
        <taxon>Ascomycota</taxon>
        <taxon>Pezizomycotina</taxon>
        <taxon>Eurotiomycetes</taxon>
        <taxon>Chaetothyriomycetidae</taxon>
        <taxon>Chaetothyriales</taxon>
        <taxon>Chaetothyriales incertae sedis</taxon>
        <taxon>Neophaeococcomyces</taxon>
    </lineage>
</organism>
<evidence type="ECO:0000313" key="1">
    <source>
        <dbReference type="EMBL" id="KAJ9653985.1"/>
    </source>
</evidence>
<sequence length="922" mass="99849">MDLARQEYPSLLSTLEPDQAVDVLSNRVALINKIHADIADWLQERRKVEEQYAASLRKLTRRPQQDNAAALGVFQMPWQRIVASTENMAQSHETLAAKIQADVETPLRHYHSTNREMQPMGNMTGNLSSIARDLSSAQKKAHKLDAKGSNKISDARSNVDDAQHQWESQAPFVFEQLQALDEARVNHLRDVLTQFQTHELDQVERGRASAESCLNALLTLETADEIKTFAARIRGQAGTATSRRDSVAATSPRPAGAGVPPTPPPPRNANIEQRNSSLASQDQLAPLPEPPKEKSKLGGLKRLGTVMGRRKNAAPPPPPSEKKKEKTRSFAPFRRQESSRSFQDLETTGADLTPAASRDGRASSRHEFETPPATQESRISDAPPAALNGLPTVQQSPERDVRDQQPMLHTESLHQPPDSEPVHQPPQLQPSALSPQRDLRPDPFAAAIDTTASPIEDSARSFEIKDQPIPEDANAAQLAMSNMANQLRLQAQSSGLNRVQGSVRGRRDVRNTMFIPNPSNHELPSPSATPSLGAPSTPASAATAPTATTNTTTATTAGGSSSELVTPVKRSLGTGTIPEDHPLGSDTQSIHSAHSMAIAPHHQEMHNPGLNASIVETVNTWFSDTGVTRSFVIGEIALAYIHPPSSSTAAPANETVRLQNFHQLEKCAQNPTFVTPSNTTEDQTQQPGTYNIALSSISRPIPIIAFKYQLHLPETSPTLSTYSPLLITQAWQIVEGQASVICLYSLNPAFAPIANPGTSPTPPPVELILKNVTVTVTLDTKPGTASSGSEIAPAARAISAQMMPVQNAHFKKRSGAVVWRFPELTVKATQERLLVRFMIEKNGLAKRGGVDVKFEVPNMLGSAMGVERLVSGPTEAGKSEADPFADDDETGARKSAEQSEVSQRWEDVQSRKVLVAGKYSAS</sequence>
<protein>
    <submittedName>
        <fullName evidence="1">Suppressor of Profilin deletion</fullName>
    </submittedName>
</protein>
<evidence type="ECO:0000313" key="2">
    <source>
        <dbReference type="Proteomes" id="UP001172386"/>
    </source>
</evidence>